<gene>
    <name evidence="2" type="ORF">METBISCDRAFT_16069</name>
</gene>
<dbReference type="AlphaFoldDB" id="A0A4P9ZCL3"/>
<reference evidence="3" key="1">
    <citation type="journal article" date="2018" name="Nat. Microbiol.">
        <title>Leveraging single-cell genomics to expand the fungal tree of life.</title>
        <authorList>
            <person name="Ahrendt S.R."/>
            <person name="Quandt C.A."/>
            <person name="Ciobanu D."/>
            <person name="Clum A."/>
            <person name="Salamov A."/>
            <person name="Andreopoulos B."/>
            <person name="Cheng J.F."/>
            <person name="Woyke T."/>
            <person name="Pelin A."/>
            <person name="Henrissat B."/>
            <person name="Reynolds N.K."/>
            <person name="Benny G.L."/>
            <person name="Smith M.E."/>
            <person name="James T.Y."/>
            <person name="Grigoriev I.V."/>
        </authorList>
    </citation>
    <scope>NUCLEOTIDE SEQUENCE [LARGE SCALE GENOMIC DNA]</scope>
    <source>
        <strain evidence="3">Baker2002</strain>
    </source>
</reference>
<dbReference type="PANTHER" id="PTHR31441">
    <property type="entry name" value="FOLLICULIN FAMILY MEMBER"/>
    <property type="match status" value="1"/>
</dbReference>
<dbReference type="InterPro" id="IPR021713">
    <property type="entry name" value="Folliculin"/>
</dbReference>
<keyword evidence="3" id="KW-1185">Reference proteome</keyword>
<dbReference type="EMBL" id="ML004456">
    <property type="protein sequence ID" value="RKP30553.1"/>
    <property type="molecule type" value="Genomic_DNA"/>
</dbReference>
<dbReference type="OrthoDB" id="5599713at2759"/>
<evidence type="ECO:0000313" key="3">
    <source>
        <dbReference type="Proteomes" id="UP000268321"/>
    </source>
</evidence>
<dbReference type="Pfam" id="PF11704">
    <property type="entry name" value="Folliculin"/>
    <property type="match status" value="1"/>
</dbReference>
<dbReference type="PANTHER" id="PTHR31441:SF2">
    <property type="entry name" value="FOLLICULIN"/>
    <property type="match status" value="1"/>
</dbReference>
<accession>A0A4P9ZCL3</accession>
<protein>
    <recommendedName>
        <fullName evidence="1">UDENN FLCN/SMCR8-type domain-containing protein</fullName>
    </recommendedName>
</protein>
<organism evidence="2 3">
    <name type="scientific">Metschnikowia bicuspidata</name>
    <dbReference type="NCBI Taxonomy" id="27322"/>
    <lineage>
        <taxon>Eukaryota</taxon>
        <taxon>Fungi</taxon>
        <taxon>Dikarya</taxon>
        <taxon>Ascomycota</taxon>
        <taxon>Saccharomycotina</taxon>
        <taxon>Pichiomycetes</taxon>
        <taxon>Metschnikowiaceae</taxon>
        <taxon>Metschnikowia</taxon>
    </lineage>
</organism>
<dbReference type="InterPro" id="IPR037520">
    <property type="entry name" value="Folliculin/SMCR8_longin"/>
</dbReference>
<feature type="domain" description="UDENN FLCN/SMCR8-type" evidence="1">
    <location>
        <begin position="45"/>
        <end position="216"/>
    </location>
</feature>
<evidence type="ECO:0000259" key="1">
    <source>
        <dbReference type="PROSITE" id="PS51834"/>
    </source>
</evidence>
<dbReference type="Proteomes" id="UP000268321">
    <property type="component" value="Unassembled WGS sequence"/>
</dbReference>
<evidence type="ECO:0000313" key="2">
    <source>
        <dbReference type="EMBL" id="RKP30553.1"/>
    </source>
</evidence>
<dbReference type="InterPro" id="IPR037521">
    <property type="entry name" value="FLCN/SMCR8_DENN"/>
</dbReference>
<dbReference type="GO" id="GO:0005829">
    <property type="term" value="C:cytosol"/>
    <property type="evidence" value="ECO:0007669"/>
    <property type="project" value="TreeGrafter"/>
</dbReference>
<proteinExistence type="predicted"/>
<dbReference type="GO" id="GO:0005096">
    <property type="term" value="F:GTPase activator activity"/>
    <property type="evidence" value="ECO:0007669"/>
    <property type="project" value="InterPro"/>
</dbReference>
<sequence length="216" mass="24200">MANFVFCIAHFCEIHGPVTVLCTQKHQSDALLSESSYALCESCSLALPAGSSDRTKHTDRVSYASTLNPQSERIFTCLTKLVMKCLSVEAVAEPLKPVFFGDTNTGYCLCKIFSIPDLHARGGERKYSLMVVGDSESGLLNNWDIASSYIAEIISLLQQWVETRMEQRKFDSSDNGRYLRRAKIMPRSLVQLTGDEQIFMKLHLCGTELLSNMQIQ</sequence>
<dbReference type="GO" id="GO:1904263">
    <property type="term" value="P:positive regulation of TORC1 signaling"/>
    <property type="evidence" value="ECO:0007669"/>
    <property type="project" value="TreeGrafter"/>
</dbReference>
<name>A0A4P9ZCL3_9ASCO</name>
<dbReference type="PROSITE" id="PS51834">
    <property type="entry name" value="DENN_FLCN_SMCR8"/>
    <property type="match status" value="1"/>
</dbReference>